<reference evidence="3 4" key="1">
    <citation type="submission" date="2023-01" db="EMBL/GenBank/DDBJ databases">
        <title>Novel diversity within Roseofilum (Cyanobacteria; Desertifilaceae) from marine benthic mats with descriptions of four novel species.</title>
        <authorList>
            <person name="Wang Y."/>
            <person name="Berthold D.E."/>
            <person name="Hu J."/>
            <person name="Lefler F.W."/>
            <person name="Laughinghouse H.D. IV."/>
        </authorList>
    </citation>
    <scope>NUCLEOTIDE SEQUENCE [LARGE SCALE GENOMIC DNA]</scope>
    <source>
        <strain evidence="3 4">BLCC-M143</strain>
    </source>
</reference>
<keyword evidence="4" id="KW-1185">Reference proteome</keyword>
<dbReference type="PANTHER" id="PTHR33352:SF2">
    <property type="entry name" value="SLL0995 PROTEIN"/>
    <property type="match status" value="1"/>
</dbReference>
<proteinExistence type="predicted"/>
<dbReference type="InterPro" id="IPR012296">
    <property type="entry name" value="Nuclease_put_TT1808"/>
</dbReference>
<comment type="caution">
    <text evidence="3">The sequence shown here is derived from an EMBL/GenBank/DDBJ whole genome shotgun (WGS) entry which is preliminary data.</text>
</comment>
<dbReference type="Gene3D" id="3.90.1570.10">
    <property type="entry name" value="tt1808, chain A"/>
    <property type="match status" value="1"/>
</dbReference>
<keyword evidence="3" id="KW-0255">Endonuclease</keyword>
<dbReference type="EMBL" id="JAQOSQ010000037">
    <property type="protein sequence ID" value="MDJ1185512.1"/>
    <property type="molecule type" value="Genomic_DNA"/>
</dbReference>
<dbReference type="InterPro" id="IPR011335">
    <property type="entry name" value="Restrct_endonuc-II-like"/>
</dbReference>
<dbReference type="Pfam" id="PF05685">
    <property type="entry name" value="Uma2"/>
    <property type="match status" value="1"/>
</dbReference>
<name>A0ABT7C383_9CYAN</name>
<feature type="domain" description="Putative restriction endonuclease" evidence="2">
    <location>
        <begin position="77"/>
        <end position="162"/>
    </location>
</feature>
<dbReference type="RefSeq" id="WP_283760152.1">
    <property type="nucleotide sequence ID" value="NZ_JAQOSQ010000037.1"/>
</dbReference>
<sequence length="262" mass="29950">MVQELLSQSQIDARLYPDSDGKPMADNTVQFRLMTTIVGGLSALFQERDDVFVAGDLLWYPKKAGTVTAVEQNLPFRQAPDVMVVFGVEPKDRGSYKQWEEGNIVPQVAMEILSPSNSKGEMEDKFQFYDYYGVEEYYVYNPKQNTLQGWLRSQGRLTEIAQMEGWTSPLLQVRFSTLSQDLQVFAPSGEAFGTYADVVHDRDRQQQRADGAEFDRDRQQQRADTAELERDRATERAESAESDLQQLREKLRQLNIDPDALS</sequence>
<dbReference type="InterPro" id="IPR008538">
    <property type="entry name" value="Uma2"/>
</dbReference>
<evidence type="ECO:0000313" key="4">
    <source>
        <dbReference type="Proteomes" id="UP001232992"/>
    </source>
</evidence>
<feature type="compositionally biased region" description="Basic and acidic residues" evidence="1">
    <location>
        <begin position="203"/>
        <end position="239"/>
    </location>
</feature>
<dbReference type="SUPFAM" id="SSF52980">
    <property type="entry name" value="Restriction endonuclease-like"/>
    <property type="match status" value="1"/>
</dbReference>
<evidence type="ECO:0000259" key="2">
    <source>
        <dbReference type="Pfam" id="PF05685"/>
    </source>
</evidence>
<dbReference type="Proteomes" id="UP001232992">
    <property type="component" value="Unassembled WGS sequence"/>
</dbReference>
<keyword evidence="3" id="KW-0540">Nuclease</keyword>
<evidence type="ECO:0000256" key="1">
    <source>
        <dbReference type="SAM" id="MobiDB-lite"/>
    </source>
</evidence>
<protein>
    <submittedName>
        <fullName evidence="3">Uma2 family endonuclease</fullName>
    </submittedName>
</protein>
<dbReference type="PANTHER" id="PTHR33352">
    <property type="entry name" value="SLR1095 PROTEIN"/>
    <property type="match status" value="1"/>
</dbReference>
<organism evidence="3 4">
    <name type="scientific">Roseofilum casamattae BLCC-M143</name>
    <dbReference type="NCBI Taxonomy" id="3022442"/>
    <lineage>
        <taxon>Bacteria</taxon>
        <taxon>Bacillati</taxon>
        <taxon>Cyanobacteriota</taxon>
        <taxon>Cyanophyceae</taxon>
        <taxon>Desertifilales</taxon>
        <taxon>Desertifilaceae</taxon>
        <taxon>Roseofilum</taxon>
        <taxon>Roseofilum casamattae</taxon>
    </lineage>
</organism>
<evidence type="ECO:0000313" key="3">
    <source>
        <dbReference type="EMBL" id="MDJ1185512.1"/>
    </source>
</evidence>
<keyword evidence="3" id="KW-0378">Hydrolase</keyword>
<dbReference type="CDD" id="cd06260">
    <property type="entry name" value="DUF820-like"/>
    <property type="match status" value="1"/>
</dbReference>
<dbReference type="GO" id="GO:0004519">
    <property type="term" value="F:endonuclease activity"/>
    <property type="evidence" value="ECO:0007669"/>
    <property type="project" value="UniProtKB-KW"/>
</dbReference>
<accession>A0ABT7C383</accession>
<feature type="region of interest" description="Disordered" evidence="1">
    <location>
        <begin position="203"/>
        <end position="262"/>
    </location>
</feature>
<gene>
    <name evidence="3" type="ORF">PMH09_20205</name>
</gene>